<feature type="transmembrane region" description="Helical" evidence="1">
    <location>
        <begin position="29"/>
        <end position="47"/>
    </location>
</feature>
<accession>A0ABS2T0R3</accession>
<name>A0ABS2T0R3_9BACI</name>
<keyword evidence="1" id="KW-0812">Transmembrane</keyword>
<evidence type="ECO:0000256" key="1">
    <source>
        <dbReference type="SAM" id="Phobius"/>
    </source>
</evidence>
<feature type="transmembrane region" description="Helical" evidence="1">
    <location>
        <begin position="5"/>
        <end position="23"/>
    </location>
</feature>
<keyword evidence="1" id="KW-1133">Transmembrane helix</keyword>
<proteinExistence type="predicted"/>
<dbReference type="EMBL" id="JAFBCV010000015">
    <property type="protein sequence ID" value="MBM7840600.1"/>
    <property type="molecule type" value="Genomic_DNA"/>
</dbReference>
<reference evidence="2" key="1">
    <citation type="submission" date="2021-01" db="EMBL/GenBank/DDBJ databases">
        <title>Genomic Encyclopedia of Type Strains, Phase IV (KMG-IV): sequencing the most valuable type-strain genomes for metagenomic binning, comparative biology and taxonomic classification.</title>
        <authorList>
            <person name="Goeker M."/>
        </authorList>
    </citation>
    <scope>NUCLEOTIDE SEQUENCE</scope>
    <source>
        <strain evidence="2">DSM 21943</strain>
    </source>
</reference>
<evidence type="ECO:0000313" key="3">
    <source>
        <dbReference type="Proteomes" id="UP001179280"/>
    </source>
</evidence>
<evidence type="ECO:0000313" key="2">
    <source>
        <dbReference type="EMBL" id="MBM7840600.1"/>
    </source>
</evidence>
<protein>
    <submittedName>
        <fullName evidence="2">Membrane protein</fullName>
    </submittedName>
</protein>
<sequence>MVSFAVILLLFAIGIPLLLILFLHAPLLGILAVAVICINWFIVPNLYRKYTRVHHSQKKDGLS</sequence>
<comment type="caution">
    <text evidence="2">The sequence shown here is derived from an EMBL/GenBank/DDBJ whole genome shotgun (WGS) entry which is preliminary data.</text>
</comment>
<organism evidence="2 3">
    <name type="scientific">Shouchella xiaoxiensis</name>
    <dbReference type="NCBI Taxonomy" id="766895"/>
    <lineage>
        <taxon>Bacteria</taxon>
        <taxon>Bacillati</taxon>
        <taxon>Bacillota</taxon>
        <taxon>Bacilli</taxon>
        <taxon>Bacillales</taxon>
        <taxon>Bacillaceae</taxon>
        <taxon>Shouchella</taxon>
    </lineage>
</organism>
<dbReference type="Proteomes" id="UP001179280">
    <property type="component" value="Unassembled WGS sequence"/>
</dbReference>
<keyword evidence="1" id="KW-0472">Membrane</keyword>
<keyword evidence="3" id="KW-1185">Reference proteome</keyword>
<gene>
    <name evidence="2" type="ORF">JOC54_003893</name>
</gene>
<dbReference type="RefSeq" id="WP_157684342.1">
    <property type="nucleotide sequence ID" value="NZ_JAFBCV010000015.1"/>
</dbReference>